<dbReference type="EMBL" id="CADIKH010000039">
    <property type="protein sequence ID" value="CAB3769046.1"/>
    <property type="molecule type" value="Genomic_DNA"/>
</dbReference>
<dbReference type="RefSeq" id="WP_175230713.1">
    <property type="nucleotide sequence ID" value="NZ_CADIKH010000039.1"/>
</dbReference>
<organism evidence="2 3">
    <name type="scientific">Paraburkholderia humisilvae</name>
    <dbReference type="NCBI Taxonomy" id="627669"/>
    <lineage>
        <taxon>Bacteria</taxon>
        <taxon>Pseudomonadati</taxon>
        <taxon>Pseudomonadota</taxon>
        <taxon>Betaproteobacteria</taxon>
        <taxon>Burkholderiales</taxon>
        <taxon>Burkholderiaceae</taxon>
        <taxon>Paraburkholderia</taxon>
    </lineage>
</organism>
<sequence length="166" mass="17894">MSLRNYSLATIDDFIGRQLGVSDWVVIDQSRIDAFAQCTGDTQWIHVDVERARRESPFGGTVAHGYLTLSLVAPLAMQIGLIPDGVSAGLNYGLDKVRFMTPVKAGARVRNRVTLMSVERKGGGSVIVKVMNELQIDGTDRPALIAETLAMLVARHACAEPEAGAV</sequence>
<accession>A0A6J5EUY9</accession>
<dbReference type="AlphaFoldDB" id="A0A6J5EUY9"/>
<dbReference type="InterPro" id="IPR039375">
    <property type="entry name" value="NodN-like"/>
</dbReference>
<dbReference type="Gene3D" id="3.10.129.10">
    <property type="entry name" value="Hotdog Thioesterase"/>
    <property type="match status" value="1"/>
</dbReference>
<dbReference type="SUPFAM" id="SSF54637">
    <property type="entry name" value="Thioesterase/thiol ester dehydrase-isomerase"/>
    <property type="match status" value="1"/>
</dbReference>
<keyword evidence="2" id="KW-0456">Lyase</keyword>
<dbReference type="Proteomes" id="UP000494363">
    <property type="component" value="Unassembled WGS sequence"/>
</dbReference>
<evidence type="ECO:0000313" key="3">
    <source>
        <dbReference type="Proteomes" id="UP000494363"/>
    </source>
</evidence>
<dbReference type="InterPro" id="IPR029069">
    <property type="entry name" value="HotDog_dom_sf"/>
</dbReference>
<dbReference type="CDD" id="cd03450">
    <property type="entry name" value="NodN"/>
    <property type="match status" value="1"/>
</dbReference>
<keyword evidence="3" id="KW-1185">Reference proteome</keyword>
<evidence type="ECO:0000259" key="1">
    <source>
        <dbReference type="Pfam" id="PF01575"/>
    </source>
</evidence>
<name>A0A6J5EUY9_9BURK</name>
<dbReference type="PANTHER" id="PTHR42993:SF1">
    <property type="entry name" value="MAOC-LIKE DEHYDRATASE DOMAIN-CONTAINING PROTEIN"/>
    <property type="match status" value="1"/>
</dbReference>
<feature type="domain" description="MaoC-like" evidence="1">
    <location>
        <begin position="15"/>
        <end position="122"/>
    </location>
</feature>
<dbReference type="GO" id="GO:0004300">
    <property type="term" value="F:enoyl-CoA hydratase activity"/>
    <property type="evidence" value="ECO:0007669"/>
    <property type="project" value="UniProtKB-EC"/>
</dbReference>
<reference evidence="2 3" key="1">
    <citation type="submission" date="2020-04" db="EMBL/GenBank/DDBJ databases">
        <authorList>
            <person name="De Canck E."/>
        </authorList>
    </citation>
    <scope>NUCLEOTIDE SEQUENCE [LARGE SCALE GENOMIC DNA]</scope>
    <source>
        <strain evidence="2 3">LMG 29542</strain>
    </source>
</reference>
<evidence type="ECO:0000313" key="2">
    <source>
        <dbReference type="EMBL" id="CAB3769046.1"/>
    </source>
</evidence>
<dbReference type="InterPro" id="IPR002539">
    <property type="entry name" value="MaoC-like_dom"/>
</dbReference>
<protein>
    <submittedName>
        <fullName evidence="2">Putative enoyl-CoA hydratase 1</fullName>
        <ecNumber evidence="2">4.2.1.17</ecNumber>
    </submittedName>
</protein>
<dbReference type="PANTHER" id="PTHR42993">
    <property type="entry name" value="MAOC-LIKE DEHYDRATASE DOMAIN-CONTAINING PROTEIN"/>
    <property type="match status" value="1"/>
</dbReference>
<dbReference type="EC" id="4.2.1.17" evidence="2"/>
<gene>
    <name evidence="2" type="ORF">LMG29542_06020</name>
</gene>
<dbReference type="Pfam" id="PF01575">
    <property type="entry name" value="MaoC_dehydratas"/>
    <property type="match status" value="1"/>
</dbReference>
<proteinExistence type="predicted"/>